<dbReference type="AlphaFoldDB" id="A0A9E2BNI7"/>
<dbReference type="Proteomes" id="UP000811545">
    <property type="component" value="Unassembled WGS sequence"/>
</dbReference>
<sequence length="68" mass="7779">MFLPARPDTNVMENIPTAKYSKEENLMAIRAMDGERKIRHRKLNSPPKKEYITPTFKALVASPFFAIG</sequence>
<evidence type="ECO:0000313" key="1">
    <source>
        <dbReference type="EMBL" id="MBT9146244.1"/>
    </source>
</evidence>
<proteinExistence type="predicted"/>
<comment type="caution">
    <text evidence="1">The sequence shown here is derived from an EMBL/GenBank/DDBJ whole genome shotgun (WGS) entry which is preliminary data.</text>
</comment>
<dbReference type="EMBL" id="QLTW01000405">
    <property type="protein sequence ID" value="MBT9146244.1"/>
    <property type="molecule type" value="Genomic_DNA"/>
</dbReference>
<evidence type="ECO:0000313" key="2">
    <source>
        <dbReference type="Proteomes" id="UP000811545"/>
    </source>
</evidence>
<reference evidence="1 2" key="1">
    <citation type="journal article" date="2021" name="bioRxiv">
        <title>Unique metabolic strategies in Hadean analogues reveal hints for primordial physiology.</title>
        <authorList>
            <person name="Nobu M.K."/>
            <person name="Nakai R."/>
            <person name="Tamazawa S."/>
            <person name="Mori H."/>
            <person name="Toyoda A."/>
            <person name="Ijiri A."/>
            <person name="Suzuki S."/>
            <person name="Kurokawa K."/>
            <person name="Kamagata Y."/>
            <person name="Tamaki H."/>
        </authorList>
    </citation>
    <scope>NUCLEOTIDE SEQUENCE [LARGE SCALE GENOMIC DNA]</scope>
    <source>
        <strain evidence="1">BS525</strain>
    </source>
</reference>
<protein>
    <submittedName>
        <fullName evidence="1">Uncharacterized protein</fullName>
    </submittedName>
</protein>
<name>A0A9E2BNI7_PSYF1</name>
<accession>A0A9E2BNI7</accession>
<gene>
    <name evidence="1" type="ORF">DDT42_02126</name>
</gene>
<organism evidence="1 2">
    <name type="scientific">Psychracetigena formicireducens</name>
    <dbReference type="NCBI Taxonomy" id="2986056"/>
    <lineage>
        <taxon>Bacteria</taxon>
        <taxon>Bacillati</taxon>
        <taxon>Candidatus Lithacetigenota</taxon>
        <taxon>Candidatus Psychracetigena</taxon>
    </lineage>
</organism>